<dbReference type="EMBL" id="FXZK01000001">
    <property type="protein sequence ID" value="SMY06742.1"/>
    <property type="molecule type" value="Genomic_DNA"/>
</dbReference>
<organism evidence="1 2">
    <name type="scientific">Flavimaricola marinus</name>
    <dbReference type="NCBI Taxonomy" id="1819565"/>
    <lineage>
        <taxon>Bacteria</taxon>
        <taxon>Pseudomonadati</taxon>
        <taxon>Pseudomonadota</taxon>
        <taxon>Alphaproteobacteria</taxon>
        <taxon>Rhodobacterales</taxon>
        <taxon>Paracoccaceae</taxon>
        <taxon>Flavimaricola</taxon>
    </lineage>
</organism>
<dbReference type="InterPro" id="IPR036412">
    <property type="entry name" value="HAD-like_sf"/>
</dbReference>
<dbReference type="Pfam" id="PF00702">
    <property type="entry name" value="Hydrolase"/>
    <property type="match status" value="1"/>
</dbReference>
<name>A0A238LAZ6_9RHOB</name>
<evidence type="ECO:0000313" key="2">
    <source>
        <dbReference type="Proteomes" id="UP000201613"/>
    </source>
</evidence>
<proteinExistence type="predicted"/>
<dbReference type="PANTHER" id="PTHR18901">
    <property type="entry name" value="2-DEOXYGLUCOSE-6-PHOSPHATE PHOSPHATASE 2"/>
    <property type="match status" value="1"/>
</dbReference>
<dbReference type="InterPro" id="IPR023198">
    <property type="entry name" value="PGP-like_dom2"/>
</dbReference>
<dbReference type="Gene3D" id="1.10.150.240">
    <property type="entry name" value="Putative phosphatase, domain 2"/>
    <property type="match status" value="1"/>
</dbReference>
<dbReference type="SFLD" id="SFLDS00003">
    <property type="entry name" value="Haloacid_Dehalogenase"/>
    <property type="match status" value="1"/>
</dbReference>
<gene>
    <name evidence="1" type="primary">yqaB</name>
    <name evidence="1" type="ORF">LOM8899_00871</name>
</gene>
<dbReference type="OrthoDB" id="9782449at2"/>
<dbReference type="PANTHER" id="PTHR18901:SF38">
    <property type="entry name" value="PSEUDOURIDINE-5'-PHOSPHATASE"/>
    <property type="match status" value="1"/>
</dbReference>
<sequence>MTTSLPFDAVIFDLDGTLIDTELLCNETGVAACANLGHPVSMAFFEGLAGIDDTTRMQMIGTETGQPIDHGAFLAEWDRLCTLRFAEGVPLKAGALDLLGRIEGLGLPMAICTSSRRGPASEKVAAAGFGRFFRHVITFDDVKQPKPAPDPYLLAAEKLGIGPDRCLAFEDSDTGARSARAAGLHVVQIPDLHPPKQAHAHIVSATLLDGARQAGLLRD</sequence>
<protein>
    <submittedName>
        <fullName evidence="1">Fructose-1-phosphate phosphatase YqaB</fullName>
        <ecNumber evidence="1">3.1.3.-</ecNumber>
    </submittedName>
</protein>
<dbReference type="GO" id="GO:0016787">
    <property type="term" value="F:hydrolase activity"/>
    <property type="evidence" value="ECO:0007669"/>
    <property type="project" value="UniProtKB-KW"/>
</dbReference>
<dbReference type="SUPFAM" id="SSF56784">
    <property type="entry name" value="HAD-like"/>
    <property type="match status" value="1"/>
</dbReference>
<dbReference type="SFLD" id="SFLDG01129">
    <property type="entry name" value="C1.5:_HAD__Beta-PGM__Phosphata"/>
    <property type="match status" value="1"/>
</dbReference>
<keyword evidence="2" id="KW-1185">Reference proteome</keyword>
<dbReference type="EC" id="3.1.3.-" evidence="1"/>
<keyword evidence="1" id="KW-0378">Hydrolase</keyword>
<reference evidence="1 2" key="1">
    <citation type="submission" date="2017-05" db="EMBL/GenBank/DDBJ databases">
        <authorList>
            <person name="Song R."/>
            <person name="Chenine A.L."/>
            <person name="Ruprecht R.M."/>
        </authorList>
    </citation>
    <scope>NUCLEOTIDE SEQUENCE [LARGE SCALE GENOMIC DNA]</scope>
    <source>
        <strain evidence="1 2">CECT 8899</strain>
    </source>
</reference>
<evidence type="ECO:0000313" key="1">
    <source>
        <dbReference type="EMBL" id="SMY06742.1"/>
    </source>
</evidence>
<dbReference type="InterPro" id="IPR006439">
    <property type="entry name" value="HAD-SF_hydro_IA"/>
</dbReference>
<dbReference type="NCBIfam" id="TIGR01509">
    <property type="entry name" value="HAD-SF-IA-v3"/>
    <property type="match status" value="1"/>
</dbReference>
<dbReference type="Gene3D" id="3.40.50.1000">
    <property type="entry name" value="HAD superfamily/HAD-like"/>
    <property type="match status" value="1"/>
</dbReference>
<dbReference type="RefSeq" id="WP_093990883.1">
    <property type="nucleotide sequence ID" value="NZ_FXZK01000001.1"/>
</dbReference>
<dbReference type="AlphaFoldDB" id="A0A238LAZ6"/>
<accession>A0A238LAZ6</accession>
<dbReference type="Proteomes" id="UP000201613">
    <property type="component" value="Unassembled WGS sequence"/>
</dbReference>
<dbReference type="PRINTS" id="PR00413">
    <property type="entry name" value="HADHALOGNASE"/>
</dbReference>
<dbReference type="CDD" id="cd07505">
    <property type="entry name" value="HAD_BPGM-like"/>
    <property type="match status" value="1"/>
</dbReference>
<dbReference type="InterPro" id="IPR023214">
    <property type="entry name" value="HAD_sf"/>
</dbReference>